<accession>A0A5B8HXU5</accession>
<sequence>MYNQYIILLIFAIIFIVLCKNEAQENWEVYKQLPYGFIKTGAEPMNYYIRRRFRKPYRFPFQIIKLNPIKHLSYLN</sequence>
<dbReference type="EMBL" id="MK250087">
    <property type="protein sequence ID" value="QDY52050.1"/>
    <property type="molecule type" value="Genomic_DNA"/>
</dbReference>
<protein>
    <submittedName>
        <fullName evidence="1">Uncharacterized protein</fullName>
    </submittedName>
</protein>
<gene>
    <name evidence="1" type="ORF">3_29</name>
</gene>
<proteinExistence type="predicted"/>
<organism evidence="1">
    <name type="scientific">Mimiviridae sp. ChoanoV1</name>
    <dbReference type="NCBI Taxonomy" id="2596887"/>
    <lineage>
        <taxon>Viruses</taxon>
        <taxon>Varidnaviria</taxon>
        <taxon>Bamfordvirae</taxon>
        <taxon>Nucleocytoviricota</taxon>
        <taxon>Megaviricetes</taxon>
        <taxon>Imitervirales</taxon>
        <taxon>Schizomimiviridae</taxon>
    </lineage>
</organism>
<reference evidence="1" key="1">
    <citation type="submission" date="2018-11" db="EMBL/GenBank/DDBJ databases">
        <title>A distinct lineage of giant viruses engineers rhodopsin photosystems in predatory marine eukaryotes.</title>
        <authorList>
            <person name="Needham D.M."/>
            <person name="Yoshizawa S."/>
            <person name="Hosaka T."/>
            <person name="Poirier C."/>
            <person name="Choi C.-J."/>
            <person name="Hehenberger E."/>
            <person name="Irwin N.A.T."/>
            <person name="Wilken S."/>
            <person name="Yung C.-M."/>
            <person name="Bachy C."/>
            <person name="Kurihara R."/>
            <person name="Nakajima Y."/>
            <person name="Kojima K."/>
            <person name="Kimura-Someya T."/>
            <person name="Leonard G."/>
            <person name="Malmstrom R.R."/>
            <person name="Mende D."/>
            <person name="Olson D.K."/>
            <person name="Sudo Y."/>
            <person name="Sudek S."/>
            <person name="Richards T.A."/>
            <person name="DeLong E.F."/>
            <person name="Keeling P.J."/>
            <person name="Santoro A.E."/>
            <person name="Shirouzu M."/>
            <person name="Iwasaki W."/>
            <person name="Worden A.Z."/>
        </authorList>
    </citation>
    <scope>NUCLEOTIDE SEQUENCE</scope>
</reference>
<name>A0A5B8HXU5_9VIRU</name>
<evidence type="ECO:0000313" key="1">
    <source>
        <dbReference type="EMBL" id="QDY52050.1"/>
    </source>
</evidence>